<proteinExistence type="inferred from homology"/>
<protein>
    <recommendedName>
        <fullName evidence="2">Peptidase A1 domain-containing protein</fullName>
    </recommendedName>
</protein>
<dbReference type="AlphaFoldDB" id="A0A8X6KCA5"/>
<comment type="caution">
    <text evidence="3">The sequence shown here is derived from an EMBL/GenBank/DDBJ whole genome shotgun (WGS) entry which is preliminary data.</text>
</comment>
<feature type="non-terminal residue" evidence="3">
    <location>
        <position position="1"/>
    </location>
</feature>
<keyword evidence="4" id="KW-1185">Reference proteome</keyword>
<dbReference type="SUPFAM" id="SSF50630">
    <property type="entry name" value="Acid proteases"/>
    <property type="match status" value="1"/>
</dbReference>
<dbReference type="Gene3D" id="2.60.40.1960">
    <property type="match status" value="1"/>
</dbReference>
<evidence type="ECO:0000259" key="2">
    <source>
        <dbReference type="Pfam" id="PF00026"/>
    </source>
</evidence>
<feature type="domain" description="Peptidase A1" evidence="2">
    <location>
        <begin position="17"/>
        <end position="72"/>
    </location>
</feature>
<dbReference type="EMBL" id="BMAW01089305">
    <property type="protein sequence ID" value="GFS39106.1"/>
    <property type="molecule type" value="Genomic_DNA"/>
</dbReference>
<dbReference type="InterPro" id="IPR001461">
    <property type="entry name" value="Aspartic_peptidase_A1"/>
</dbReference>
<comment type="similarity">
    <text evidence="1">Belongs to the peptidase A1 family.</text>
</comment>
<dbReference type="GO" id="GO:0004190">
    <property type="term" value="F:aspartic-type endopeptidase activity"/>
    <property type="evidence" value="ECO:0007669"/>
    <property type="project" value="InterPro"/>
</dbReference>
<dbReference type="InterPro" id="IPR021109">
    <property type="entry name" value="Peptidase_aspartic_dom_sf"/>
</dbReference>
<reference evidence="3" key="1">
    <citation type="submission" date="2020-08" db="EMBL/GenBank/DDBJ databases">
        <title>Multicomponent nature underlies the extraordinary mechanical properties of spider dragline silk.</title>
        <authorList>
            <person name="Kono N."/>
            <person name="Nakamura H."/>
            <person name="Mori M."/>
            <person name="Yoshida Y."/>
            <person name="Ohtoshi R."/>
            <person name="Malay A.D."/>
            <person name="Moran D.A.P."/>
            <person name="Tomita M."/>
            <person name="Numata K."/>
            <person name="Arakawa K."/>
        </authorList>
    </citation>
    <scope>NUCLEOTIDE SEQUENCE</scope>
</reference>
<organism evidence="3 4">
    <name type="scientific">Nephila pilipes</name>
    <name type="common">Giant wood spider</name>
    <name type="synonym">Nephila maculata</name>
    <dbReference type="NCBI Taxonomy" id="299642"/>
    <lineage>
        <taxon>Eukaryota</taxon>
        <taxon>Metazoa</taxon>
        <taxon>Ecdysozoa</taxon>
        <taxon>Arthropoda</taxon>
        <taxon>Chelicerata</taxon>
        <taxon>Arachnida</taxon>
        <taxon>Araneae</taxon>
        <taxon>Araneomorphae</taxon>
        <taxon>Entelegynae</taxon>
        <taxon>Araneoidea</taxon>
        <taxon>Nephilidae</taxon>
        <taxon>Nephila</taxon>
    </lineage>
</organism>
<evidence type="ECO:0000256" key="1">
    <source>
        <dbReference type="ARBA" id="ARBA00007447"/>
    </source>
</evidence>
<dbReference type="Proteomes" id="UP000887013">
    <property type="component" value="Unassembled WGS sequence"/>
</dbReference>
<sequence length="88" mass="9954">SKSCCWSVEPRKGRCQLSNPNASVGGEIIFGGSDSAHYKGNFTYVPVDRKGYWQFPMDGRKAEYHMSHATSVCYSVFVCYRENKSDDE</sequence>
<evidence type="ECO:0000313" key="4">
    <source>
        <dbReference type="Proteomes" id="UP000887013"/>
    </source>
</evidence>
<dbReference type="Pfam" id="PF00026">
    <property type="entry name" value="Asp"/>
    <property type="match status" value="1"/>
</dbReference>
<dbReference type="PANTHER" id="PTHR47966:SF51">
    <property type="entry name" value="BETA-SITE APP-CLEAVING ENZYME, ISOFORM A-RELATED"/>
    <property type="match status" value="1"/>
</dbReference>
<dbReference type="GO" id="GO:0006508">
    <property type="term" value="P:proteolysis"/>
    <property type="evidence" value="ECO:0007669"/>
    <property type="project" value="InterPro"/>
</dbReference>
<dbReference type="InterPro" id="IPR033121">
    <property type="entry name" value="PEPTIDASE_A1"/>
</dbReference>
<dbReference type="OrthoDB" id="771136at2759"/>
<gene>
    <name evidence="3" type="ORF">NPIL_187291</name>
</gene>
<name>A0A8X6KCA5_NEPPI</name>
<dbReference type="PANTHER" id="PTHR47966">
    <property type="entry name" value="BETA-SITE APP-CLEAVING ENZYME, ISOFORM A-RELATED"/>
    <property type="match status" value="1"/>
</dbReference>
<evidence type="ECO:0000313" key="3">
    <source>
        <dbReference type="EMBL" id="GFS39106.1"/>
    </source>
</evidence>
<accession>A0A8X6KCA5</accession>